<keyword evidence="1" id="KW-0812">Transmembrane</keyword>
<protein>
    <recommendedName>
        <fullName evidence="4">PF06912 family protein</fullName>
    </recommendedName>
</protein>
<evidence type="ECO:0000313" key="3">
    <source>
        <dbReference type="Proteomes" id="UP000006437"/>
    </source>
</evidence>
<dbReference type="Proteomes" id="UP000006437">
    <property type="component" value="Unassembled WGS sequence"/>
</dbReference>
<organism evidence="2 3">
    <name type="scientific">Peptoanaerobacter stomatis</name>
    <dbReference type="NCBI Taxonomy" id="796937"/>
    <lineage>
        <taxon>Bacteria</taxon>
        <taxon>Bacillati</taxon>
        <taxon>Bacillota</taxon>
        <taxon>Clostridia</taxon>
        <taxon>Peptostreptococcales</taxon>
        <taxon>Filifactoraceae</taxon>
        <taxon>Peptoanaerobacter</taxon>
    </lineage>
</organism>
<dbReference type="BioCyc" id="EBAC796937-HMP:GMGH-2200-MONOMER"/>
<feature type="transmembrane region" description="Helical" evidence="1">
    <location>
        <begin position="92"/>
        <end position="111"/>
    </location>
</feature>
<sequence>MKQTSETIELGIFLALAGGFMDAYSYICRGKVFANAQTGNILLFGVKLSEGKINDAIRYGMPVVAFSTGIFLAEIIRHIVEKIENNDKKILHWRQIGIVIEMLLLLSVCFISQKHNLLANNITSMACGIQVESFRKMHGNGIATTMCIGNLRSATENMYGFLKNKNNIFLRKSILYYFVIICFVIGAILGNIFINIMNEKSMIVCILFLFISFFMMFKEERESIIDL</sequence>
<keyword evidence="1" id="KW-1133">Transmembrane helix</keyword>
<dbReference type="RefSeq" id="WP_009526388.1">
    <property type="nucleotide sequence ID" value="NZ_JBQMYE010000053.1"/>
</dbReference>
<feature type="transmembrane region" description="Helical" evidence="1">
    <location>
        <begin position="200"/>
        <end position="217"/>
    </location>
</feature>
<gene>
    <name evidence="2" type="ORF">HMPREF9629_02172</name>
</gene>
<accession>G9X1C8</accession>
<evidence type="ECO:0000313" key="2">
    <source>
        <dbReference type="EMBL" id="EHL14497.1"/>
    </source>
</evidence>
<dbReference type="HOGENOM" id="CLU_079303_0_0_9"/>
<feature type="transmembrane region" description="Helical" evidence="1">
    <location>
        <begin position="59"/>
        <end position="80"/>
    </location>
</feature>
<evidence type="ECO:0008006" key="4">
    <source>
        <dbReference type="Google" id="ProtNLM"/>
    </source>
</evidence>
<proteinExistence type="predicted"/>
<dbReference type="Pfam" id="PF06912">
    <property type="entry name" value="DUF1275"/>
    <property type="match status" value="1"/>
</dbReference>
<comment type="caution">
    <text evidence="2">The sequence shown here is derived from an EMBL/GenBank/DDBJ whole genome shotgun (WGS) entry which is preliminary data.</text>
</comment>
<dbReference type="AlphaFoldDB" id="G9X1C8"/>
<dbReference type="PANTHER" id="PTHR37314:SF4">
    <property type="entry name" value="UPF0700 TRANSMEMBRANE PROTEIN YOAK"/>
    <property type="match status" value="1"/>
</dbReference>
<dbReference type="InterPro" id="IPR010699">
    <property type="entry name" value="DUF1275"/>
</dbReference>
<dbReference type="PANTHER" id="PTHR37314">
    <property type="entry name" value="SLR0142 PROTEIN"/>
    <property type="match status" value="1"/>
</dbReference>
<keyword evidence="1" id="KW-0472">Membrane</keyword>
<evidence type="ECO:0000256" key="1">
    <source>
        <dbReference type="SAM" id="Phobius"/>
    </source>
</evidence>
<reference evidence="2 3" key="1">
    <citation type="submission" date="2011-08" db="EMBL/GenBank/DDBJ databases">
        <title>The Genome Sequence of Eubacteriaceae bacterium ACC19a.</title>
        <authorList>
            <consortium name="The Broad Institute Genome Sequencing Platform"/>
            <person name="Earl A."/>
            <person name="Ward D."/>
            <person name="Feldgarden M."/>
            <person name="Gevers D."/>
            <person name="Sizova M."/>
            <person name="Hazen A."/>
            <person name="Epstein S."/>
            <person name="Young S.K."/>
            <person name="Zeng Q."/>
            <person name="Gargeya S."/>
            <person name="Fitzgerald M."/>
            <person name="Haas B."/>
            <person name="Abouelleil A."/>
            <person name="Alvarado L."/>
            <person name="Arachchi H.M."/>
            <person name="Berlin A."/>
            <person name="Brown A."/>
            <person name="Chapman S.B."/>
            <person name="Chen Z."/>
            <person name="Dunbar C."/>
            <person name="Freedman E."/>
            <person name="Gearin G."/>
            <person name="Gellesch M."/>
            <person name="Goldberg J."/>
            <person name="Griggs A."/>
            <person name="Gujja S."/>
            <person name="Heiman D."/>
            <person name="Howarth C."/>
            <person name="Larson L."/>
            <person name="Lui A."/>
            <person name="MacDonald P.J.P."/>
            <person name="Montmayeur A."/>
            <person name="Murphy C."/>
            <person name="Neiman D."/>
            <person name="Pearson M."/>
            <person name="Priest M."/>
            <person name="Roberts A."/>
            <person name="Saif S."/>
            <person name="Shea T."/>
            <person name="Shenoy N."/>
            <person name="Sisk P."/>
            <person name="Stolte C."/>
            <person name="Sykes S."/>
            <person name="Wortman J."/>
            <person name="Nusbaum C."/>
            <person name="Birren B."/>
        </authorList>
    </citation>
    <scope>NUCLEOTIDE SEQUENCE [LARGE SCALE GENOMIC DNA]</scope>
    <source>
        <strain evidence="2 3">ACC19a</strain>
    </source>
</reference>
<name>G9X1C8_9FIRM</name>
<feature type="transmembrane region" description="Helical" evidence="1">
    <location>
        <begin position="174"/>
        <end position="194"/>
    </location>
</feature>
<dbReference type="EMBL" id="AFZE01000029">
    <property type="protein sequence ID" value="EHL14497.1"/>
    <property type="molecule type" value="Genomic_DNA"/>
</dbReference>
<dbReference type="PATRIC" id="fig|796937.3.peg.1424"/>